<sequence length="40" mass="4677">MAQVTRVHSMAIKYNLDDAKGKIFKGIYYLTINEVGRRFE</sequence>
<gene>
    <name evidence="1" type="ORF">METZ01_LOCUS416799</name>
</gene>
<evidence type="ECO:0000313" key="1">
    <source>
        <dbReference type="EMBL" id="SVD63945.1"/>
    </source>
</evidence>
<dbReference type="EMBL" id="UINC01163565">
    <property type="protein sequence ID" value="SVD63945.1"/>
    <property type="molecule type" value="Genomic_DNA"/>
</dbReference>
<reference evidence="1" key="1">
    <citation type="submission" date="2018-05" db="EMBL/GenBank/DDBJ databases">
        <authorList>
            <person name="Lanie J.A."/>
            <person name="Ng W.-L."/>
            <person name="Kazmierczak K.M."/>
            <person name="Andrzejewski T.M."/>
            <person name="Davidsen T.M."/>
            <person name="Wayne K.J."/>
            <person name="Tettelin H."/>
            <person name="Glass J.I."/>
            <person name="Rusch D."/>
            <person name="Podicherti R."/>
            <person name="Tsui H.-C.T."/>
            <person name="Winkler M.E."/>
        </authorList>
    </citation>
    <scope>NUCLEOTIDE SEQUENCE</scope>
</reference>
<proteinExistence type="predicted"/>
<name>A0A382X026_9ZZZZ</name>
<protein>
    <submittedName>
        <fullName evidence="1">Uncharacterized protein</fullName>
    </submittedName>
</protein>
<accession>A0A382X026</accession>
<dbReference type="AlphaFoldDB" id="A0A382X026"/>
<organism evidence="1">
    <name type="scientific">marine metagenome</name>
    <dbReference type="NCBI Taxonomy" id="408172"/>
    <lineage>
        <taxon>unclassified sequences</taxon>
        <taxon>metagenomes</taxon>
        <taxon>ecological metagenomes</taxon>
    </lineage>
</organism>